<name>A0A8J3UZU2_9ACTN</name>
<dbReference type="InterPro" id="IPR025194">
    <property type="entry name" value="RodZ-like_C"/>
</dbReference>
<organism evidence="4 5">
    <name type="scientific">Planotetraspora thailandica</name>
    <dbReference type="NCBI Taxonomy" id="487172"/>
    <lineage>
        <taxon>Bacteria</taxon>
        <taxon>Bacillati</taxon>
        <taxon>Actinomycetota</taxon>
        <taxon>Actinomycetes</taxon>
        <taxon>Streptosporangiales</taxon>
        <taxon>Streptosporangiaceae</taxon>
        <taxon>Planotetraspora</taxon>
    </lineage>
</organism>
<dbReference type="Proteomes" id="UP000605992">
    <property type="component" value="Unassembled WGS sequence"/>
</dbReference>
<dbReference type="EMBL" id="BOOR01000024">
    <property type="protein sequence ID" value="GII55104.1"/>
    <property type="molecule type" value="Genomic_DNA"/>
</dbReference>
<dbReference type="PANTHER" id="PTHR34475:SF1">
    <property type="entry name" value="CYTOSKELETON PROTEIN RODZ"/>
    <property type="match status" value="1"/>
</dbReference>
<dbReference type="RefSeq" id="WP_203945313.1">
    <property type="nucleotide sequence ID" value="NZ_BOOR01000024.1"/>
</dbReference>
<reference evidence="4" key="1">
    <citation type="submission" date="2021-01" db="EMBL/GenBank/DDBJ databases">
        <title>Whole genome shotgun sequence of Planotetraspora thailandica NBRC 104271.</title>
        <authorList>
            <person name="Komaki H."/>
            <person name="Tamura T."/>
        </authorList>
    </citation>
    <scope>NUCLEOTIDE SEQUENCE</scope>
    <source>
        <strain evidence="4">NBRC 104271</strain>
    </source>
</reference>
<dbReference type="Pfam" id="PF13413">
    <property type="entry name" value="HTH_25"/>
    <property type="match status" value="1"/>
</dbReference>
<protein>
    <submittedName>
        <fullName evidence="4">Membrane protein</fullName>
    </submittedName>
</protein>
<feature type="region of interest" description="Disordered" evidence="1">
    <location>
        <begin position="221"/>
        <end position="244"/>
    </location>
</feature>
<dbReference type="CDD" id="cd00093">
    <property type="entry name" value="HTH_XRE"/>
    <property type="match status" value="1"/>
</dbReference>
<dbReference type="PANTHER" id="PTHR34475">
    <property type="match status" value="1"/>
</dbReference>
<dbReference type="SUPFAM" id="SSF47413">
    <property type="entry name" value="lambda repressor-like DNA-binding domains"/>
    <property type="match status" value="1"/>
</dbReference>
<evidence type="ECO:0000256" key="2">
    <source>
        <dbReference type="SAM" id="Phobius"/>
    </source>
</evidence>
<dbReference type="InterPro" id="IPR010982">
    <property type="entry name" value="Lambda_DNA-bd_dom_sf"/>
</dbReference>
<gene>
    <name evidence="4" type="ORF">Pth03_34930</name>
</gene>
<dbReference type="PROSITE" id="PS50943">
    <property type="entry name" value="HTH_CROC1"/>
    <property type="match status" value="1"/>
</dbReference>
<proteinExistence type="predicted"/>
<evidence type="ECO:0000259" key="3">
    <source>
        <dbReference type="PROSITE" id="PS50943"/>
    </source>
</evidence>
<keyword evidence="2" id="KW-0472">Membrane</keyword>
<dbReference type="InterPro" id="IPR001387">
    <property type="entry name" value="Cro/C1-type_HTH"/>
</dbReference>
<keyword evidence="5" id="KW-1185">Reference proteome</keyword>
<comment type="caution">
    <text evidence="4">The sequence shown here is derived from an EMBL/GenBank/DDBJ whole genome shotgun (WGS) entry which is preliminary data.</text>
</comment>
<sequence>MSIGAALSEARQNAGLTVSQLSDRTHIREAIIQGIERDDFTVCGGDFYARGHIRAIAGSLGLEPDELLREFNEAHGDRRPPARASAMFLANNLLPGRRNGRGLPNWTMAAAVALAIVVIFAIVRFLGGSDVKPGQSAAESPASAQQAKAQAKEKARVPSGVVVLKVFATKPAWINVRDAKGHRLFQGTLQQGKTVTWTAKDRVRVVIGDGGAVRLEVNGKDLGPAGKDGQTVRRSFGQGIPSAR</sequence>
<keyword evidence="2" id="KW-1133">Transmembrane helix</keyword>
<feature type="transmembrane region" description="Helical" evidence="2">
    <location>
        <begin position="106"/>
        <end position="126"/>
    </location>
</feature>
<evidence type="ECO:0000313" key="4">
    <source>
        <dbReference type="EMBL" id="GII55104.1"/>
    </source>
</evidence>
<dbReference type="AlphaFoldDB" id="A0A8J3UZU2"/>
<evidence type="ECO:0000313" key="5">
    <source>
        <dbReference type="Proteomes" id="UP000605992"/>
    </source>
</evidence>
<dbReference type="GO" id="GO:0003677">
    <property type="term" value="F:DNA binding"/>
    <property type="evidence" value="ECO:0007669"/>
    <property type="project" value="InterPro"/>
</dbReference>
<feature type="domain" description="HTH cro/C1-type" evidence="3">
    <location>
        <begin position="7"/>
        <end position="67"/>
    </location>
</feature>
<evidence type="ECO:0000256" key="1">
    <source>
        <dbReference type="SAM" id="MobiDB-lite"/>
    </source>
</evidence>
<accession>A0A8J3UZU2</accession>
<dbReference type="Pfam" id="PF13464">
    <property type="entry name" value="RodZ_C"/>
    <property type="match status" value="1"/>
</dbReference>
<dbReference type="Gene3D" id="1.10.260.40">
    <property type="entry name" value="lambda repressor-like DNA-binding domains"/>
    <property type="match status" value="1"/>
</dbReference>
<keyword evidence="2" id="KW-0812">Transmembrane</keyword>
<dbReference type="InterPro" id="IPR050400">
    <property type="entry name" value="Bact_Cytoskel_RodZ"/>
</dbReference>